<evidence type="ECO:0000313" key="4">
    <source>
        <dbReference type="Proteomes" id="UP000244162"/>
    </source>
</evidence>
<comment type="caution">
    <text evidence="3">The sequence shown here is derived from an EMBL/GenBank/DDBJ whole genome shotgun (WGS) entry which is preliminary data.</text>
</comment>
<feature type="chain" id="PRO_5015636833" evidence="1">
    <location>
        <begin position="22"/>
        <end position="133"/>
    </location>
</feature>
<dbReference type="Pfam" id="PF13473">
    <property type="entry name" value="Cupredoxin_1"/>
    <property type="match status" value="1"/>
</dbReference>
<dbReference type="AlphaFoldDB" id="A0A2T5FYN2"/>
<dbReference type="InterPro" id="IPR008972">
    <property type="entry name" value="Cupredoxin"/>
</dbReference>
<evidence type="ECO:0000256" key="1">
    <source>
        <dbReference type="SAM" id="SignalP"/>
    </source>
</evidence>
<gene>
    <name evidence="3" type="ORF">CLG96_09200</name>
</gene>
<proteinExistence type="predicted"/>
<dbReference type="SUPFAM" id="SSF49503">
    <property type="entry name" value="Cupredoxins"/>
    <property type="match status" value="1"/>
</dbReference>
<dbReference type="EMBL" id="NWBU01000007">
    <property type="protein sequence ID" value="PTQ11594.1"/>
    <property type="molecule type" value="Genomic_DNA"/>
</dbReference>
<reference evidence="3 4" key="1">
    <citation type="submission" date="2017-09" db="EMBL/GenBank/DDBJ databases">
        <title>Sphingomonas panjinensis sp.nov., isolated from oil-contaminated soil.</title>
        <authorList>
            <person name="Wang L."/>
            <person name="Chen L."/>
        </authorList>
    </citation>
    <scope>NUCLEOTIDE SEQUENCE [LARGE SCALE GENOMIC DNA]</scope>
    <source>
        <strain evidence="3 4">FW-11</strain>
    </source>
</reference>
<evidence type="ECO:0000259" key="2">
    <source>
        <dbReference type="Pfam" id="PF13473"/>
    </source>
</evidence>
<dbReference type="RefSeq" id="WP_107967587.1">
    <property type="nucleotide sequence ID" value="NZ_NWBU01000007.1"/>
</dbReference>
<dbReference type="CDD" id="cd00920">
    <property type="entry name" value="Cupredoxin"/>
    <property type="match status" value="1"/>
</dbReference>
<dbReference type="Gene3D" id="2.60.40.420">
    <property type="entry name" value="Cupredoxins - blue copper proteins"/>
    <property type="match status" value="1"/>
</dbReference>
<keyword evidence="1" id="KW-0732">Signal</keyword>
<evidence type="ECO:0000313" key="3">
    <source>
        <dbReference type="EMBL" id="PTQ11594.1"/>
    </source>
</evidence>
<protein>
    <submittedName>
        <fullName evidence="3">Copper-binding protein</fullName>
    </submittedName>
</protein>
<name>A0A2T5FYN2_9SPHN</name>
<feature type="signal peptide" evidence="1">
    <location>
        <begin position="1"/>
        <end position="21"/>
    </location>
</feature>
<keyword evidence="4" id="KW-1185">Reference proteome</keyword>
<feature type="domain" description="EfeO-type cupredoxin-like" evidence="2">
    <location>
        <begin position="12"/>
        <end position="132"/>
    </location>
</feature>
<dbReference type="OrthoDB" id="7408985at2"/>
<accession>A0A2T5FYN2</accession>
<organism evidence="3 4">
    <name type="scientific">Sphingomonas oleivorans</name>
    <dbReference type="NCBI Taxonomy" id="1735121"/>
    <lineage>
        <taxon>Bacteria</taxon>
        <taxon>Pseudomonadati</taxon>
        <taxon>Pseudomonadota</taxon>
        <taxon>Alphaproteobacteria</taxon>
        <taxon>Sphingomonadales</taxon>
        <taxon>Sphingomonadaceae</taxon>
        <taxon>Sphingomonas</taxon>
    </lineage>
</organism>
<sequence>MYTTFFAPLLAALLLTGTTIAQTPDWSNATRIEIDLSNFKYTPETIRLRQGQPYLFHFANRSSGGHNFTAKAFFAAATVAPEDSKLILNGKIELDGGKTADIRLIAPGPGSYEVHCSHFMHSALGMTGRIVVE</sequence>
<dbReference type="InterPro" id="IPR028096">
    <property type="entry name" value="EfeO_Cupredoxin"/>
</dbReference>
<dbReference type="Proteomes" id="UP000244162">
    <property type="component" value="Unassembled WGS sequence"/>
</dbReference>